<reference evidence="1" key="1">
    <citation type="submission" date="2022-10" db="EMBL/GenBank/DDBJ databases">
        <title>Rhodococcus ferula Z13 complete genome.</title>
        <authorList>
            <person name="Long X."/>
            <person name="Zang M."/>
        </authorList>
    </citation>
    <scope>NUCLEOTIDE SEQUENCE</scope>
    <source>
        <strain evidence="1">Z13</strain>
    </source>
</reference>
<sequence>MRSQSSAEPGTAPSSDERRAAAGSHERVAPKPHERVAPKPHERVAPKPLGPDSLTWRYFGGWRGMIFGPWAGSMQNMHPGLGAGVEEHSDFFDERWERLYRSLYPIYGVVFDGPRAAETAAKVRGYHNTIKGVDKKGRRYHALDPETFYWAHATFFYSLVVSIEWFDGPLTLEDKHRLFDEHVQWYRLYGMPMHPVPESWEAFLEYWDHMCRNVLEDNKAARDVLDMWRIGRPPYLWWFPEPLWRIIRPPVIAGFLWLTIGLYDPPVRDLLGYRWSRPEATLHALIGRAIGLGGRLVPWRYRYHPRARAGWDRAFGRIPAAGLLETPARNLPPVDRRDSPMHYSPRVTRRNRPSVSP</sequence>
<dbReference type="EMBL" id="CP107551">
    <property type="protein sequence ID" value="UYP17878.1"/>
    <property type="molecule type" value="Genomic_DNA"/>
</dbReference>
<dbReference type="Proteomes" id="UP001156484">
    <property type="component" value="Chromosome"/>
</dbReference>
<proteinExistence type="predicted"/>
<organism evidence="1 2">
    <name type="scientific">Rhodococcus sacchari</name>
    <dbReference type="NCBI Taxonomy" id="2962047"/>
    <lineage>
        <taxon>Bacteria</taxon>
        <taxon>Bacillati</taxon>
        <taxon>Actinomycetota</taxon>
        <taxon>Actinomycetes</taxon>
        <taxon>Mycobacteriales</taxon>
        <taxon>Nocardiaceae</taxon>
        <taxon>Rhodococcus</taxon>
    </lineage>
</organism>
<keyword evidence="2" id="KW-1185">Reference proteome</keyword>
<gene>
    <name evidence="1" type="ORF">OED52_14530</name>
</gene>
<evidence type="ECO:0000313" key="1">
    <source>
        <dbReference type="EMBL" id="UYP17878.1"/>
    </source>
</evidence>
<name>A0ACD4DDX4_9NOCA</name>
<protein>
    <submittedName>
        <fullName evidence="1">Oxygenase MpaB family protein</fullName>
    </submittedName>
</protein>
<evidence type="ECO:0000313" key="2">
    <source>
        <dbReference type="Proteomes" id="UP001156484"/>
    </source>
</evidence>
<accession>A0ACD4DDX4</accession>